<organism evidence="1 2">
    <name type="scientific">Stieleria varia</name>
    <dbReference type="NCBI Taxonomy" id="2528005"/>
    <lineage>
        <taxon>Bacteria</taxon>
        <taxon>Pseudomonadati</taxon>
        <taxon>Planctomycetota</taxon>
        <taxon>Planctomycetia</taxon>
        <taxon>Pirellulales</taxon>
        <taxon>Pirellulaceae</taxon>
        <taxon>Stieleria</taxon>
    </lineage>
</organism>
<gene>
    <name evidence="1" type="ORF">Pla52n_50620</name>
</gene>
<comment type="caution">
    <text evidence="1">The sequence shown here is derived from an EMBL/GenBank/DDBJ whole genome shotgun (WGS) entry which is preliminary data.</text>
</comment>
<evidence type="ECO:0000313" key="1">
    <source>
        <dbReference type="EMBL" id="TWT98546.1"/>
    </source>
</evidence>
<dbReference type="RefSeq" id="WP_146522104.1">
    <property type="nucleotide sequence ID" value="NZ_CP151726.1"/>
</dbReference>
<sequence length="140" mass="16885">MAKKLWMTEHATFLDQIFDLLKGYEDVVSVEQEPYKQDFFRVFSEAYRAGYCWPSYRVDEERDRLVQSKVQRPMIFGDTIWEHARALGLIDADSTARNSKMYFHLTSLTVWWDEWTYAWNRNPPPRRYRRKHPDNVSGEP</sequence>
<dbReference type="Proteomes" id="UP000320176">
    <property type="component" value="Unassembled WGS sequence"/>
</dbReference>
<dbReference type="EMBL" id="SJPN01000006">
    <property type="protein sequence ID" value="TWT98546.1"/>
    <property type="molecule type" value="Genomic_DNA"/>
</dbReference>
<protein>
    <submittedName>
        <fullName evidence="1">Uncharacterized protein</fullName>
    </submittedName>
</protein>
<reference evidence="1 2" key="1">
    <citation type="submission" date="2019-02" db="EMBL/GenBank/DDBJ databases">
        <title>Deep-cultivation of Planctomycetes and their phenomic and genomic characterization uncovers novel biology.</title>
        <authorList>
            <person name="Wiegand S."/>
            <person name="Jogler M."/>
            <person name="Boedeker C."/>
            <person name="Pinto D."/>
            <person name="Vollmers J."/>
            <person name="Rivas-Marin E."/>
            <person name="Kohn T."/>
            <person name="Peeters S.H."/>
            <person name="Heuer A."/>
            <person name="Rast P."/>
            <person name="Oberbeckmann S."/>
            <person name="Bunk B."/>
            <person name="Jeske O."/>
            <person name="Meyerdierks A."/>
            <person name="Storesund J.E."/>
            <person name="Kallscheuer N."/>
            <person name="Luecker S."/>
            <person name="Lage O.M."/>
            <person name="Pohl T."/>
            <person name="Merkel B.J."/>
            <person name="Hornburger P."/>
            <person name="Mueller R.-W."/>
            <person name="Bruemmer F."/>
            <person name="Labrenz M."/>
            <person name="Spormann A.M."/>
            <person name="Op Den Camp H."/>
            <person name="Overmann J."/>
            <person name="Amann R."/>
            <person name="Jetten M.S.M."/>
            <person name="Mascher T."/>
            <person name="Medema M.H."/>
            <person name="Devos D.P."/>
            <person name="Kaster A.-K."/>
            <person name="Ovreas L."/>
            <person name="Rohde M."/>
            <person name="Galperin M.Y."/>
            <person name="Jogler C."/>
        </authorList>
    </citation>
    <scope>NUCLEOTIDE SEQUENCE [LARGE SCALE GENOMIC DNA]</scope>
    <source>
        <strain evidence="1 2">Pla52n</strain>
    </source>
</reference>
<evidence type="ECO:0000313" key="2">
    <source>
        <dbReference type="Proteomes" id="UP000320176"/>
    </source>
</evidence>
<proteinExistence type="predicted"/>
<dbReference type="AlphaFoldDB" id="A0A5C6AGL8"/>
<accession>A0A5C6AGL8</accession>
<keyword evidence="2" id="KW-1185">Reference proteome</keyword>
<name>A0A5C6AGL8_9BACT</name>